<dbReference type="PANTHER" id="PTHR12461">
    <property type="entry name" value="HYPOXIA-INDUCIBLE FACTOR 1 ALPHA INHIBITOR-RELATED"/>
    <property type="match status" value="1"/>
</dbReference>
<evidence type="ECO:0000313" key="2">
    <source>
        <dbReference type="EMBL" id="TGX54050.1"/>
    </source>
</evidence>
<dbReference type="Pfam" id="PF13621">
    <property type="entry name" value="Cupin_8"/>
    <property type="match status" value="1"/>
</dbReference>
<dbReference type="InterPro" id="IPR003347">
    <property type="entry name" value="JmjC_dom"/>
</dbReference>
<protein>
    <submittedName>
        <fullName evidence="2">Cupin-like domain-containing protein</fullName>
    </submittedName>
</protein>
<dbReference type="OrthoDB" id="479699at2"/>
<proteinExistence type="predicted"/>
<dbReference type="Proteomes" id="UP000306147">
    <property type="component" value="Unassembled WGS sequence"/>
</dbReference>
<dbReference type="PANTHER" id="PTHR12461:SF105">
    <property type="entry name" value="HYPOXIA-INDUCIBLE FACTOR 1-ALPHA INHIBITOR"/>
    <property type="match status" value="1"/>
</dbReference>
<feature type="domain" description="JmjC" evidence="1">
    <location>
        <begin position="99"/>
        <end position="262"/>
    </location>
</feature>
<dbReference type="InterPro" id="IPR041667">
    <property type="entry name" value="Cupin_8"/>
</dbReference>
<dbReference type="SMART" id="SM00558">
    <property type="entry name" value="JmjC"/>
    <property type="match status" value="1"/>
</dbReference>
<dbReference type="InterPro" id="IPR014710">
    <property type="entry name" value="RmlC-like_jellyroll"/>
</dbReference>
<comment type="caution">
    <text evidence="2">The sequence shown here is derived from an EMBL/GenBank/DDBJ whole genome shotgun (WGS) entry which is preliminary data.</text>
</comment>
<name>A0A4S1XEP2_9SPHN</name>
<keyword evidence="3" id="KW-1185">Reference proteome</keyword>
<dbReference type="EMBL" id="SRXT01000003">
    <property type="protein sequence ID" value="TGX54050.1"/>
    <property type="molecule type" value="Genomic_DNA"/>
</dbReference>
<reference evidence="2 3" key="1">
    <citation type="submission" date="2019-04" db="EMBL/GenBank/DDBJ databases">
        <title>Sphingomonas psychrotolerans sp. nov., isolated from soil in the Tianshan Mountains, Xinjiang, China.</title>
        <authorList>
            <person name="Luo Y."/>
            <person name="Sheng H."/>
        </authorList>
    </citation>
    <scope>NUCLEOTIDE SEQUENCE [LARGE SCALE GENOMIC DNA]</scope>
    <source>
        <strain evidence="2 3">ZFGT-11</strain>
    </source>
</reference>
<dbReference type="Gene3D" id="2.60.120.10">
    <property type="entry name" value="Jelly Rolls"/>
    <property type="match status" value="1"/>
</dbReference>
<dbReference type="PROSITE" id="PS51184">
    <property type="entry name" value="JMJC"/>
    <property type="match status" value="1"/>
</dbReference>
<gene>
    <name evidence="2" type="ORF">E5A73_07955</name>
</gene>
<dbReference type="SUPFAM" id="SSF51197">
    <property type="entry name" value="Clavaminate synthase-like"/>
    <property type="match status" value="1"/>
</dbReference>
<dbReference type="RefSeq" id="WP_135963288.1">
    <property type="nucleotide sequence ID" value="NZ_SRXT01000003.1"/>
</dbReference>
<organism evidence="2 3">
    <name type="scientific">Sphingomonas gei</name>
    <dbReference type="NCBI Taxonomy" id="1395960"/>
    <lineage>
        <taxon>Bacteria</taxon>
        <taxon>Pseudomonadati</taxon>
        <taxon>Pseudomonadota</taxon>
        <taxon>Alphaproteobacteria</taxon>
        <taxon>Sphingomonadales</taxon>
        <taxon>Sphingomonadaceae</taxon>
        <taxon>Sphingomonas</taxon>
    </lineage>
</organism>
<sequence length="328" mass="35833">MRPIPALHDVSPAIFHEIRASAKPVILKGLVADWPIVRTDDAATWLRGPATAKPVQFMRAPPEIEGRLHYGANAAGLNFEREAATLAGFLDLLGEAADSVRPETLALQGLPAATHLPGFAERNPMPLLPPEIGPRLWIGNAAKVATHHDPSENLACVAAGRRRFTLFPPEQVGNLYMGPFDPTPAGVQVSMVHVTAPDLVRFPRFAQALDAALVAELDPGDALYIPYQWYHHVEALDAFNVLVNYWWNPARIDIGSPLDAMMAGMMSLRTLPADQRRAWRAMFDYYVFLTDGDPGAHLPAEARGILGATSPRDIAQMRRALLARLQGS</sequence>
<dbReference type="AlphaFoldDB" id="A0A4S1XEP2"/>
<evidence type="ECO:0000259" key="1">
    <source>
        <dbReference type="PROSITE" id="PS51184"/>
    </source>
</evidence>
<evidence type="ECO:0000313" key="3">
    <source>
        <dbReference type="Proteomes" id="UP000306147"/>
    </source>
</evidence>
<accession>A0A4S1XEP2</accession>